<accession>A0A561VSB7</accession>
<dbReference type="AlphaFoldDB" id="A0A561VSB7"/>
<sequence>MTMPAPGRRIIEISDEAFDVLARTAETQGTDFDGALRYLMQAPAVPTAGQNEDQDEDE</sequence>
<dbReference type="EMBL" id="VIWY01000004">
    <property type="protein sequence ID" value="TWG14517.1"/>
    <property type="molecule type" value="Genomic_DNA"/>
</dbReference>
<keyword evidence="2" id="KW-1185">Reference proteome</keyword>
<evidence type="ECO:0000313" key="1">
    <source>
        <dbReference type="EMBL" id="TWG14517.1"/>
    </source>
</evidence>
<evidence type="ECO:0000313" key="2">
    <source>
        <dbReference type="Proteomes" id="UP000320239"/>
    </source>
</evidence>
<reference evidence="1 2" key="1">
    <citation type="submission" date="2019-06" db="EMBL/GenBank/DDBJ databases">
        <title>Sequencing the genomes of 1000 actinobacteria strains.</title>
        <authorList>
            <person name="Klenk H.-P."/>
        </authorList>
    </citation>
    <scope>NUCLEOTIDE SEQUENCE [LARGE SCALE GENOMIC DNA]</scope>
    <source>
        <strain evidence="1 2">DSM 43866</strain>
    </source>
</reference>
<dbReference type="Proteomes" id="UP000320239">
    <property type="component" value="Unassembled WGS sequence"/>
</dbReference>
<gene>
    <name evidence="1" type="ORF">FHX34_104817</name>
</gene>
<proteinExistence type="predicted"/>
<protein>
    <submittedName>
        <fullName evidence="1">Uncharacterized protein</fullName>
    </submittedName>
</protein>
<comment type="caution">
    <text evidence="1">The sequence shown here is derived from an EMBL/GenBank/DDBJ whole genome shotgun (WGS) entry which is preliminary data.</text>
</comment>
<dbReference type="RefSeq" id="WP_164466168.1">
    <property type="nucleotide sequence ID" value="NZ_BOMX01000164.1"/>
</dbReference>
<name>A0A561VSB7_ACTTI</name>
<organism evidence="1 2">
    <name type="scientific">Actinoplanes teichomyceticus</name>
    <dbReference type="NCBI Taxonomy" id="1867"/>
    <lineage>
        <taxon>Bacteria</taxon>
        <taxon>Bacillati</taxon>
        <taxon>Actinomycetota</taxon>
        <taxon>Actinomycetes</taxon>
        <taxon>Micromonosporales</taxon>
        <taxon>Micromonosporaceae</taxon>
        <taxon>Actinoplanes</taxon>
    </lineage>
</organism>